<protein>
    <submittedName>
        <fullName evidence="2">Uncharacterized protein</fullName>
    </submittedName>
</protein>
<dbReference type="AlphaFoldDB" id="C1EC19"/>
<proteinExistence type="predicted"/>
<feature type="region of interest" description="Disordered" evidence="1">
    <location>
        <begin position="274"/>
        <end position="330"/>
    </location>
</feature>
<accession>C1EC19</accession>
<feature type="region of interest" description="Disordered" evidence="1">
    <location>
        <begin position="377"/>
        <end position="441"/>
    </location>
</feature>
<dbReference type="OrthoDB" id="10662010at2759"/>
<feature type="region of interest" description="Disordered" evidence="1">
    <location>
        <begin position="131"/>
        <end position="157"/>
    </location>
</feature>
<dbReference type="EMBL" id="CP001329">
    <property type="protein sequence ID" value="ACO65511.1"/>
    <property type="molecule type" value="Genomic_DNA"/>
</dbReference>
<keyword evidence="3" id="KW-1185">Reference proteome</keyword>
<feature type="compositionally biased region" description="Basic residues" evidence="1">
    <location>
        <begin position="308"/>
        <end position="317"/>
    </location>
</feature>
<reference evidence="2 3" key="1">
    <citation type="journal article" date="2009" name="Science">
        <title>Green evolution and dynamic adaptations revealed by genomes of the marine picoeukaryotes Micromonas.</title>
        <authorList>
            <person name="Worden A.Z."/>
            <person name="Lee J.H."/>
            <person name="Mock T."/>
            <person name="Rouze P."/>
            <person name="Simmons M.P."/>
            <person name="Aerts A.L."/>
            <person name="Allen A.E."/>
            <person name="Cuvelier M.L."/>
            <person name="Derelle E."/>
            <person name="Everett M.V."/>
            <person name="Foulon E."/>
            <person name="Grimwood J."/>
            <person name="Gundlach H."/>
            <person name="Henrissat B."/>
            <person name="Napoli C."/>
            <person name="McDonald S.M."/>
            <person name="Parker M.S."/>
            <person name="Rombauts S."/>
            <person name="Salamov A."/>
            <person name="Von Dassow P."/>
            <person name="Badger J.H."/>
            <person name="Coutinho P.M."/>
            <person name="Demir E."/>
            <person name="Dubchak I."/>
            <person name="Gentemann C."/>
            <person name="Eikrem W."/>
            <person name="Gready J.E."/>
            <person name="John U."/>
            <person name="Lanier W."/>
            <person name="Lindquist E.A."/>
            <person name="Lucas S."/>
            <person name="Mayer K.F."/>
            <person name="Moreau H."/>
            <person name="Not F."/>
            <person name="Otillar R."/>
            <person name="Panaud O."/>
            <person name="Pangilinan J."/>
            <person name="Paulsen I."/>
            <person name="Piegu B."/>
            <person name="Poliakov A."/>
            <person name="Robbens S."/>
            <person name="Schmutz J."/>
            <person name="Toulza E."/>
            <person name="Wyss T."/>
            <person name="Zelensky A."/>
            <person name="Zhou K."/>
            <person name="Armbrust E.V."/>
            <person name="Bhattacharya D."/>
            <person name="Goodenough U.W."/>
            <person name="Van de Peer Y."/>
            <person name="Grigoriev I.V."/>
        </authorList>
    </citation>
    <scope>NUCLEOTIDE SEQUENCE [LARGE SCALE GENOMIC DNA]</scope>
    <source>
        <strain evidence="3">RCC299 / NOUM17</strain>
    </source>
</reference>
<feature type="compositionally biased region" description="Acidic residues" evidence="1">
    <location>
        <begin position="131"/>
        <end position="140"/>
    </location>
</feature>
<dbReference type="Proteomes" id="UP000002009">
    <property type="component" value="Chromosome 9"/>
</dbReference>
<dbReference type="GeneID" id="8246428"/>
<evidence type="ECO:0000313" key="3">
    <source>
        <dbReference type="Proteomes" id="UP000002009"/>
    </source>
</evidence>
<evidence type="ECO:0000256" key="1">
    <source>
        <dbReference type="SAM" id="MobiDB-lite"/>
    </source>
</evidence>
<dbReference type="InParanoid" id="C1EC19"/>
<feature type="region of interest" description="Disordered" evidence="1">
    <location>
        <begin position="495"/>
        <end position="515"/>
    </location>
</feature>
<evidence type="ECO:0000313" key="2">
    <source>
        <dbReference type="EMBL" id="ACO65511.1"/>
    </source>
</evidence>
<dbReference type="OMA" id="PAVATCE"/>
<gene>
    <name evidence="2" type="ORF">MICPUN_102263</name>
</gene>
<name>C1EC19_MICCC</name>
<sequence>MPPRKKPPTPGSAGKGRQLGLFESFQRDTPSKRRRKSAGGDIHLEYSKSRAGYDTFTVKFIETEGKCGVGYATGANEEDTRRSEAEFVSAFDDLLRNQRDQVPPHHFYERLLSILVRPREAMRFDIVGEMADDDADGGDADDPRHPPGRGSPAEDRRLVRAAADVFTRIQRQHPTARVAVVDIPVANQTSPRREPVPYVESCDATWTPLDSDKRAGSSADAHVDAQQSQEIGIGKEVTARGGGADWRRFRALVKCVGGDPEMLDVLCLGAEKKSTRRSSRKNDTAGAGDDLDLDLDEKEDEVGDVARGRKGKGKKGGKSAVNSSEGADAGPYPGYVPPRLGAVLLFQHSVDVLAADAAARIAVFERRVAMQNEVDAAAKSSNVQRPNEPTPSRLGRPSVPSSAGAFSPDRPVPDSQDSDVVPESPDAGVGTQSQKQAPPVDLNARGNWALGVLQNSLLYRLVGLAPTPAEGAALIRDVFELAGFAAENAFRRHADHSSAIGRQPPSEPPPGCEDAGVDAIGASAHLFLSRLGDLLDLAEPASGTSDRRLTQLRLTVDEAAAKFWRCTGGLMGASCPEALRETEAKRAFMASMCGGATDGGTTSGARRRLRLVRSALRQCVVARQAPGIMIAGLGREKDGEGARDVFDYVARDAKTAIKSQKISEGSADFRESVGRLGLMIGAAAQAAAALSDPGKRTYEGSLRAGVKAFVAEAIANDGLRPEIAACVTAAIGTVTAA</sequence>
<organism evidence="2 3">
    <name type="scientific">Micromonas commoda (strain RCC299 / NOUM17 / CCMP2709)</name>
    <name type="common">Picoplanktonic green alga</name>
    <dbReference type="NCBI Taxonomy" id="296587"/>
    <lineage>
        <taxon>Eukaryota</taxon>
        <taxon>Viridiplantae</taxon>
        <taxon>Chlorophyta</taxon>
        <taxon>Mamiellophyceae</taxon>
        <taxon>Mamiellales</taxon>
        <taxon>Mamiellaceae</taxon>
        <taxon>Micromonas</taxon>
    </lineage>
</organism>
<feature type="region of interest" description="Disordered" evidence="1">
    <location>
        <begin position="1"/>
        <end position="41"/>
    </location>
</feature>
<dbReference type="KEGG" id="mis:MICPUN_102263"/>
<dbReference type="RefSeq" id="XP_002504253.1">
    <property type="nucleotide sequence ID" value="XM_002504207.1"/>
</dbReference>
<feature type="compositionally biased region" description="Acidic residues" evidence="1">
    <location>
        <begin position="289"/>
        <end position="303"/>
    </location>
</feature>